<name>A0AAJ1A3N3_RHILE</name>
<organism evidence="2 3">
    <name type="scientific">Rhizobium leguminosarum</name>
    <dbReference type="NCBI Taxonomy" id="384"/>
    <lineage>
        <taxon>Bacteria</taxon>
        <taxon>Pseudomonadati</taxon>
        <taxon>Pseudomonadota</taxon>
        <taxon>Alphaproteobacteria</taxon>
        <taxon>Hyphomicrobiales</taxon>
        <taxon>Rhizobiaceae</taxon>
        <taxon>Rhizobium/Agrobacterium group</taxon>
        <taxon>Rhizobium</taxon>
    </lineage>
</organism>
<feature type="region of interest" description="Disordered" evidence="1">
    <location>
        <begin position="156"/>
        <end position="177"/>
    </location>
</feature>
<dbReference type="RefSeq" id="WP_222032376.1">
    <property type="nucleotide sequence ID" value="NZ_JAAXEB010000002.1"/>
</dbReference>
<dbReference type="EMBL" id="JAAXEP010000001">
    <property type="protein sequence ID" value="MBY5626736.1"/>
    <property type="molecule type" value="Genomic_DNA"/>
</dbReference>
<gene>
    <name evidence="2" type="ORF">HFO42_01090</name>
</gene>
<dbReference type="CDD" id="cd09117">
    <property type="entry name" value="PLDc_Bfil_DEXD_like"/>
    <property type="match status" value="1"/>
</dbReference>
<sequence>MEIALLEAKAIARCLPALIEKHEQISIAVAWGDLTGVAETLLANTAKFQSVLLGVDFAATDPDLIDRLVDVPNTFVAKNRLGCFHPKIFYFQSGPKAEAIVGSANFTKGGLGINLEASVHVQGAADDGFFEQVRDQLARYKPLHLPITRKLADSYRRQSDAANKAPRPKNPILPGESKGWASLTSPLATMSWKDFVKFARQDLHHDFKKRMKLVREIQQMFAKTASFGNLSVAELKGVAGVLGGAEAEAAGLNDFDWGWFGSMGGAGTFAELIGQQDDALAAALDLVPKRGDVTERQFDAYVTAFTDAFSGSVRTARLGPATRLLAMKRPDIFVCVNAGNTLGLAEALSFAPSTLSLDNYWKRVIEPIQQAPWFCEPRPAGRNMELWDARVAMLDAIYYSPTSK</sequence>
<evidence type="ECO:0008006" key="4">
    <source>
        <dbReference type="Google" id="ProtNLM"/>
    </source>
</evidence>
<proteinExistence type="predicted"/>
<protein>
    <recommendedName>
        <fullName evidence="4">Phospholipase D-like domain-containing protein</fullName>
    </recommendedName>
</protein>
<dbReference type="SUPFAM" id="SSF56024">
    <property type="entry name" value="Phospholipase D/nuclease"/>
    <property type="match status" value="1"/>
</dbReference>
<comment type="caution">
    <text evidence="2">The sequence shown here is derived from an EMBL/GenBank/DDBJ whole genome shotgun (WGS) entry which is preliminary data.</text>
</comment>
<reference evidence="2" key="1">
    <citation type="submission" date="2020-04" db="EMBL/GenBank/DDBJ databases">
        <title>Global-level population genomics supports evidence of horizontal gene transfer on evolution of Rhizobia in Lentils.</title>
        <authorList>
            <person name="Gai Y."/>
            <person name="Cook D."/>
            <person name="Riely B."/>
        </authorList>
    </citation>
    <scope>NUCLEOTIDE SEQUENCE</scope>
    <source>
        <strain evidence="2">Derici101B</strain>
    </source>
</reference>
<evidence type="ECO:0000313" key="2">
    <source>
        <dbReference type="EMBL" id="MBY5626736.1"/>
    </source>
</evidence>
<evidence type="ECO:0000313" key="3">
    <source>
        <dbReference type="Proteomes" id="UP000825699"/>
    </source>
</evidence>
<evidence type="ECO:0000256" key="1">
    <source>
        <dbReference type="SAM" id="MobiDB-lite"/>
    </source>
</evidence>
<dbReference type="AlphaFoldDB" id="A0AAJ1A3N3"/>
<dbReference type="Gene3D" id="3.30.870.10">
    <property type="entry name" value="Endonuclease Chain A"/>
    <property type="match status" value="1"/>
</dbReference>
<dbReference type="Proteomes" id="UP000825699">
    <property type="component" value="Unassembled WGS sequence"/>
</dbReference>
<accession>A0AAJ1A3N3</accession>